<sequence>MGKNLPFNRQHGVEHRQHGPWWFWGMIHALDYHHWHYLKKLQKLLNHRKHHPRRRRRSPIECCAAPNTRSFTLEAGKELEQVDSEAEHLLGQHRNEGEALAVEDISKEETGKDRVLNFHVGKLKQNNPIDSEARSTEVEDEVFERILHNRHGHVATVKDFTGDHEGIGKPRFTKARSFPFSDSSRVRHYGPSTLQHKRSEVWLSHGVDRQNIVPHSAPRKQENAVSSDVSSQTLENHGWNHLIISQFKGIKRRIRLALNESGKGSLPAETMSDQGNCSDEVKEISSDQPGGSKAQKMTRISSLNESLDKYTRLFEESLRSELRASKLNNSRSLNLTDDGKSNSTTRTFRRRLSLPDYETLSPFLGDLSYDSLHSKEMKMKGVLLNDSPRTDYTEGEIYAENSMELRREEHVVLHGNKIDISSNTITEAEPSNPLSVVGSFLLQDKSNSSELEEMDLRPCTTFNEENAHTMDEAANIPIKPGYQMAIEDDDCNFNFNLVKSILNLGGFFESEVLEPWDSMHLPLDPKVLDHQLHSASEFHGRDCSDANCIHPHLFDLTNEALLDICEGSFTYFPKAFSFYKFITRPITSQQHLLEEVWMRVKRYRGNMGRCMDLKLDDIIGRDMAKGDRWIDHERESECVALELEEMILEELVNEMVYS</sequence>
<evidence type="ECO:0000313" key="4">
    <source>
        <dbReference type="Proteomes" id="UP001345219"/>
    </source>
</evidence>
<protein>
    <recommendedName>
        <fullName evidence="2">DUF4378 domain-containing protein</fullName>
    </recommendedName>
</protein>
<accession>A0AAN7QDF1</accession>
<comment type="caution">
    <text evidence="3">The sequence shown here is derived from an EMBL/GenBank/DDBJ whole genome shotgun (WGS) entry which is preliminary data.</text>
</comment>
<evidence type="ECO:0000256" key="1">
    <source>
        <dbReference type="SAM" id="MobiDB-lite"/>
    </source>
</evidence>
<dbReference type="EMBL" id="JAXIOK010000008">
    <property type="protein sequence ID" value="KAK4764088.1"/>
    <property type="molecule type" value="Genomic_DNA"/>
</dbReference>
<evidence type="ECO:0000313" key="3">
    <source>
        <dbReference type="EMBL" id="KAK4764088.1"/>
    </source>
</evidence>
<dbReference type="PANTHER" id="PTHR47071:SF2">
    <property type="entry name" value="PROTEIN TRM32"/>
    <property type="match status" value="1"/>
</dbReference>
<feature type="domain" description="DUF4378" evidence="2">
    <location>
        <begin position="495"/>
        <end position="654"/>
    </location>
</feature>
<keyword evidence="4" id="KW-1185">Reference proteome</keyword>
<organism evidence="3 4">
    <name type="scientific">Trapa incisa</name>
    <dbReference type="NCBI Taxonomy" id="236973"/>
    <lineage>
        <taxon>Eukaryota</taxon>
        <taxon>Viridiplantae</taxon>
        <taxon>Streptophyta</taxon>
        <taxon>Embryophyta</taxon>
        <taxon>Tracheophyta</taxon>
        <taxon>Spermatophyta</taxon>
        <taxon>Magnoliopsida</taxon>
        <taxon>eudicotyledons</taxon>
        <taxon>Gunneridae</taxon>
        <taxon>Pentapetalae</taxon>
        <taxon>rosids</taxon>
        <taxon>malvids</taxon>
        <taxon>Myrtales</taxon>
        <taxon>Lythraceae</taxon>
        <taxon>Trapa</taxon>
    </lineage>
</organism>
<proteinExistence type="predicted"/>
<dbReference type="Pfam" id="PF14309">
    <property type="entry name" value="DUF4378"/>
    <property type="match status" value="1"/>
</dbReference>
<feature type="region of interest" description="Disordered" evidence="1">
    <location>
        <begin position="265"/>
        <end position="299"/>
    </location>
</feature>
<dbReference type="PANTHER" id="PTHR47071">
    <property type="entry name" value="PROTEIN TRM32"/>
    <property type="match status" value="1"/>
</dbReference>
<dbReference type="Proteomes" id="UP001345219">
    <property type="component" value="Chromosome 11"/>
</dbReference>
<name>A0AAN7QDF1_9MYRT</name>
<dbReference type="InterPro" id="IPR044257">
    <property type="entry name" value="TRM32-like"/>
</dbReference>
<dbReference type="AlphaFoldDB" id="A0AAN7QDF1"/>
<reference evidence="3 4" key="1">
    <citation type="journal article" date="2023" name="Hortic Res">
        <title>Pangenome of water caltrop reveals structural variations and asymmetric subgenome divergence after allopolyploidization.</title>
        <authorList>
            <person name="Zhang X."/>
            <person name="Chen Y."/>
            <person name="Wang L."/>
            <person name="Yuan Y."/>
            <person name="Fang M."/>
            <person name="Shi L."/>
            <person name="Lu R."/>
            <person name="Comes H.P."/>
            <person name="Ma Y."/>
            <person name="Chen Y."/>
            <person name="Huang G."/>
            <person name="Zhou Y."/>
            <person name="Zheng Z."/>
            <person name="Qiu Y."/>
        </authorList>
    </citation>
    <scope>NUCLEOTIDE SEQUENCE [LARGE SCALE GENOMIC DNA]</scope>
    <source>
        <tissue evidence="3">Roots</tissue>
    </source>
</reference>
<evidence type="ECO:0000259" key="2">
    <source>
        <dbReference type="Pfam" id="PF14309"/>
    </source>
</evidence>
<gene>
    <name evidence="3" type="ORF">SAY87_013526</name>
</gene>
<dbReference type="InterPro" id="IPR025486">
    <property type="entry name" value="DUF4378"/>
</dbReference>